<reference evidence="1 2" key="1">
    <citation type="journal article" date="2013" name="PLoS Genet.">
        <title>The genome and development-dependent transcriptomes of Pyronema confluens: a window into fungal evolution.</title>
        <authorList>
            <person name="Traeger S."/>
            <person name="Altegoer F."/>
            <person name="Freitag M."/>
            <person name="Gabaldon T."/>
            <person name="Kempken F."/>
            <person name="Kumar A."/>
            <person name="Marcet-Houben M."/>
            <person name="Poggeler S."/>
            <person name="Stajich J.E."/>
            <person name="Nowrousian M."/>
        </authorList>
    </citation>
    <scope>NUCLEOTIDE SEQUENCE [LARGE SCALE GENOMIC DNA]</scope>
    <source>
        <strain evidence="2">CBS 100304</strain>
        <tissue evidence="1">Vegetative mycelium</tissue>
    </source>
</reference>
<organism evidence="1 2">
    <name type="scientific">Pyronema omphalodes (strain CBS 100304)</name>
    <name type="common">Pyronema confluens</name>
    <dbReference type="NCBI Taxonomy" id="1076935"/>
    <lineage>
        <taxon>Eukaryota</taxon>
        <taxon>Fungi</taxon>
        <taxon>Dikarya</taxon>
        <taxon>Ascomycota</taxon>
        <taxon>Pezizomycotina</taxon>
        <taxon>Pezizomycetes</taxon>
        <taxon>Pezizales</taxon>
        <taxon>Pyronemataceae</taxon>
        <taxon>Pyronema</taxon>
    </lineage>
</organism>
<gene>
    <name evidence="1" type="ORF">PCON_01971</name>
</gene>
<evidence type="ECO:0000313" key="1">
    <source>
        <dbReference type="EMBL" id="CCX15590.1"/>
    </source>
</evidence>
<dbReference type="EMBL" id="HF936206">
    <property type="protein sequence ID" value="CCX15590.1"/>
    <property type="molecule type" value="Genomic_DNA"/>
</dbReference>
<protein>
    <submittedName>
        <fullName evidence="1">Uncharacterized protein</fullName>
    </submittedName>
</protein>
<sequence length="34" mass="3822">MSFGEIFFESDKDGYLYDLSSVIALLSLDQTMSV</sequence>
<name>U4LB02_PYROM</name>
<dbReference type="Proteomes" id="UP000018144">
    <property type="component" value="Unassembled WGS sequence"/>
</dbReference>
<dbReference type="AlphaFoldDB" id="U4LB02"/>
<keyword evidence="2" id="KW-1185">Reference proteome</keyword>
<evidence type="ECO:0000313" key="2">
    <source>
        <dbReference type="Proteomes" id="UP000018144"/>
    </source>
</evidence>
<accession>U4LB02</accession>
<proteinExistence type="predicted"/>